<protein>
    <recommendedName>
        <fullName evidence="4">DUF308 domain-containing protein</fullName>
    </recommendedName>
</protein>
<dbReference type="EMBL" id="BKZW01000003">
    <property type="protein sequence ID" value="GER91042.1"/>
    <property type="molecule type" value="Genomic_DNA"/>
</dbReference>
<feature type="transmembrane region" description="Helical" evidence="1">
    <location>
        <begin position="99"/>
        <end position="117"/>
    </location>
</feature>
<reference evidence="2 3" key="1">
    <citation type="submission" date="2019-10" db="EMBL/GenBank/DDBJ databases">
        <title>Dictyobacter vulcani sp. nov., within the class Ktedonobacteria, isolated from soil of volcanic Mt. Zao.</title>
        <authorList>
            <person name="Zheng Y."/>
            <person name="Wang C.M."/>
            <person name="Sakai Y."/>
            <person name="Abe K."/>
            <person name="Yokota A."/>
            <person name="Yabe S."/>
        </authorList>
    </citation>
    <scope>NUCLEOTIDE SEQUENCE [LARGE SCALE GENOMIC DNA]</scope>
    <source>
        <strain evidence="2 3">W12</strain>
    </source>
</reference>
<dbReference type="AlphaFoldDB" id="A0A5J4KV14"/>
<feature type="transmembrane region" description="Helical" evidence="1">
    <location>
        <begin position="156"/>
        <end position="180"/>
    </location>
</feature>
<proteinExistence type="predicted"/>
<feature type="transmembrane region" description="Helical" evidence="1">
    <location>
        <begin position="39"/>
        <end position="60"/>
    </location>
</feature>
<dbReference type="Proteomes" id="UP000326912">
    <property type="component" value="Unassembled WGS sequence"/>
</dbReference>
<accession>A0A5J4KV14</accession>
<dbReference type="Pfam" id="PF03729">
    <property type="entry name" value="DUF308"/>
    <property type="match status" value="1"/>
</dbReference>
<dbReference type="InterPro" id="IPR005325">
    <property type="entry name" value="DUF308_memb"/>
</dbReference>
<feature type="transmembrane region" description="Helical" evidence="1">
    <location>
        <begin position="12"/>
        <end position="33"/>
    </location>
</feature>
<name>A0A5J4KV14_9CHLR</name>
<feature type="transmembrane region" description="Helical" evidence="1">
    <location>
        <begin position="129"/>
        <end position="150"/>
    </location>
</feature>
<keyword evidence="1" id="KW-0472">Membrane</keyword>
<evidence type="ECO:0008006" key="4">
    <source>
        <dbReference type="Google" id="ProtNLM"/>
    </source>
</evidence>
<sequence>MQRYVHAMRSSTIWWVVLLQGILAILIGIVVLLNPFRVAILMVRLLGAYLFISGLLQFFNMVRRKEYPGPDMFVAAIGVIAGLLIMLFQLWSVVLLPPIAFFIGAILAIVYGLIQIVEGLSGEGMDNVGVGLLSALIGFILLSLIVPVGALFSVSFAVILLIMPFIISISGIIIGVLLIARGLYMRREHTSEPPPMMSAAQE</sequence>
<gene>
    <name evidence="2" type="ORF">KDW_52040</name>
</gene>
<keyword evidence="1" id="KW-1133">Transmembrane helix</keyword>
<evidence type="ECO:0000313" key="2">
    <source>
        <dbReference type="EMBL" id="GER91042.1"/>
    </source>
</evidence>
<keyword evidence="3" id="KW-1185">Reference proteome</keyword>
<keyword evidence="1" id="KW-0812">Transmembrane</keyword>
<comment type="caution">
    <text evidence="2">The sequence shown here is derived from an EMBL/GenBank/DDBJ whole genome shotgun (WGS) entry which is preliminary data.</text>
</comment>
<evidence type="ECO:0000313" key="3">
    <source>
        <dbReference type="Proteomes" id="UP000326912"/>
    </source>
</evidence>
<evidence type="ECO:0000256" key="1">
    <source>
        <dbReference type="SAM" id="Phobius"/>
    </source>
</evidence>
<organism evidence="2 3">
    <name type="scientific">Dictyobacter vulcani</name>
    <dbReference type="NCBI Taxonomy" id="2607529"/>
    <lineage>
        <taxon>Bacteria</taxon>
        <taxon>Bacillati</taxon>
        <taxon>Chloroflexota</taxon>
        <taxon>Ktedonobacteria</taxon>
        <taxon>Ktedonobacterales</taxon>
        <taxon>Dictyobacteraceae</taxon>
        <taxon>Dictyobacter</taxon>
    </lineage>
</organism>
<feature type="transmembrane region" description="Helical" evidence="1">
    <location>
        <begin position="72"/>
        <end position="93"/>
    </location>
</feature>